<protein>
    <submittedName>
        <fullName evidence="1">Uncharacterized protein</fullName>
    </submittedName>
</protein>
<reference evidence="1" key="1">
    <citation type="submission" date="2023-06" db="EMBL/GenBank/DDBJ databases">
        <title>Genome-scale phylogeny and comparative genomics of the fungal order Sordariales.</title>
        <authorList>
            <consortium name="Lawrence Berkeley National Laboratory"/>
            <person name="Hensen N."/>
            <person name="Bonometti L."/>
            <person name="Westerberg I."/>
            <person name="Brannstrom I.O."/>
            <person name="Guillou S."/>
            <person name="Cros-Aarteil S."/>
            <person name="Calhoun S."/>
            <person name="Haridas S."/>
            <person name="Kuo A."/>
            <person name="Mondo S."/>
            <person name="Pangilinan J."/>
            <person name="Riley R."/>
            <person name="Labutti K."/>
            <person name="Andreopoulos B."/>
            <person name="Lipzen A."/>
            <person name="Chen C."/>
            <person name="Yanf M."/>
            <person name="Daum C."/>
            <person name="Ng V."/>
            <person name="Clum A."/>
            <person name="Steindorff A."/>
            <person name="Ohm R."/>
            <person name="Martin F."/>
            <person name="Silar P."/>
            <person name="Natvig D."/>
            <person name="Lalanne C."/>
            <person name="Gautier V."/>
            <person name="Ament-Velasquez S.L."/>
            <person name="Kruys A."/>
            <person name="Hutchinson M.I."/>
            <person name="Powell A.J."/>
            <person name="Barry K."/>
            <person name="Miller A.N."/>
            <person name="Grigoriev I.V."/>
            <person name="Debuchy R."/>
            <person name="Gladieux P."/>
            <person name="Thoren M.H."/>
            <person name="Johannesson H."/>
        </authorList>
    </citation>
    <scope>NUCLEOTIDE SEQUENCE</scope>
    <source>
        <strain evidence="1">SMH4607-1</strain>
    </source>
</reference>
<proteinExistence type="predicted"/>
<gene>
    <name evidence="1" type="ORF">B0H67DRAFT_362255</name>
</gene>
<organism evidence="1 2">
    <name type="scientific">Lasiosphaeris hirsuta</name>
    <dbReference type="NCBI Taxonomy" id="260670"/>
    <lineage>
        <taxon>Eukaryota</taxon>
        <taxon>Fungi</taxon>
        <taxon>Dikarya</taxon>
        <taxon>Ascomycota</taxon>
        <taxon>Pezizomycotina</taxon>
        <taxon>Sordariomycetes</taxon>
        <taxon>Sordariomycetidae</taxon>
        <taxon>Sordariales</taxon>
        <taxon>Lasiosphaeriaceae</taxon>
        <taxon>Lasiosphaeris</taxon>
    </lineage>
</organism>
<comment type="caution">
    <text evidence="1">The sequence shown here is derived from an EMBL/GenBank/DDBJ whole genome shotgun (WGS) entry which is preliminary data.</text>
</comment>
<evidence type="ECO:0000313" key="1">
    <source>
        <dbReference type="EMBL" id="KAK0704846.1"/>
    </source>
</evidence>
<evidence type="ECO:0000313" key="2">
    <source>
        <dbReference type="Proteomes" id="UP001172102"/>
    </source>
</evidence>
<sequence length="90" mass="10555">MIPAKNQRYPYSDPWRRIATRLGVMRRGCRAVELQIAMRCCRREQAEFRPRVCLLWGSCSAPDSDDGCQGALRQSYFILSQDPRYYHGLR</sequence>
<dbReference type="EMBL" id="JAUKUA010000007">
    <property type="protein sequence ID" value="KAK0704846.1"/>
    <property type="molecule type" value="Genomic_DNA"/>
</dbReference>
<dbReference type="Proteomes" id="UP001172102">
    <property type="component" value="Unassembled WGS sequence"/>
</dbReference>
<accession>A0AA39ZWD7</accession>
<name>A0AA39ZWD7_9PEZI</name>
<keyword evidence="2" id="KW-1185">Reference proteome</keyword>
<dbReference type="AlphaFoldDB" id="A0AA39ZWD7"/>